<evidence type="ECO:0000313" key="2">
    <source>
        <dbReference type="EMBL" id="RLN42444.1"/>
    </source>
</evidence>
<keyword evidence="3" id="KW-1185">Reference proteome</keyword>
<comment type="caution">
    <text evidence="2">The sequence shown here is derived from an EMBL/GenBank/DDBJ whole genome shotgun (WGS) entry which is preliminary data.</text>
</comment>
<reference evidence="3" key="1">
    <citation type="journal article" date="2019" name="Nat. Commun.">
        <title>The genome of broomcorn millet.</title>
        <authorList>
            <person name="Zou C."/>
            <person name="Miki D."/>
            <person name="Li D."/>
            <person name="Tang Q."/>
            <person name="Xiao L."/>
            <person name="Rajput S."/>
            <person name="Deng P."/>
            <person name="Jia W."/>
            <person name="Huang R."/>
            <person name="Zhang M."/>
            <person name="Sun Y."/>
            <person name="Hu J."/>
            <person name="Fu X."/>
            <person name="Schnable P.S."/>
            <person name="Li F."/>
            <person name="Zhang H."/>
            <person name="Feng B."/>
            <person name="Zhu X."/>
            <person name="Liu R."/>
            <person name="Schnable J.C."/>
            <person name="Zhu J.-K."/>
            <person name="Zhang H."/>
        </authorList>
    </citation>
    <scope>NUCLEOTIDE SEQUENCE [LARGE SCALE GENOMIC DNA]</scope>
</reference>
<feature type="compositionally biased region" description="Polar residues" evidence="1">
    <location>
        <begin position="44"/>
        <end position="59"/>
    </location>
</feature>
<feature type="region of interest" description="Disordered" evidence="1">
    <location>
        <begin position="27"/>
        <end position="64"/>
    </location>
</feature>
<sequence length="107" mass="11671">MDAVSQSSPPPLRFCVARQDVIELDRDDEQSGRMQEIHQHLQDAYSQTPPGAEGSSRSGGQVPIELILEDPAQEASESSQELCDTVQEMSEAHEHSIEEAAGKAHCV</sequence>
<evidence type="ECO:0000256" key="1">
    <source>
        <dbReference type="SAM" id="MobiDB-lite"/>
    </source>
</evidence>
<protein>
    <submittedName>
        <fullName evidence="2">CSC1-like protein RXW8</fullName>
    </submittedName>
</protein>
<organism evidence="2 3">
    <name type="scientific">Panicum miliaceum</name>
    <name type="common">Proso millet</name>
    <name type="synonym">Broomcorn millet</name>
    <dbReference type="NCBI Taxonomy" id="4540"/>
    <lineage>
        <taxon>Eukaryota</taxon>
        <taxon>Viridiplantae</taxon>
        <taxon>Streptophyta</taxon>
        <taxon>Embryophyta</taxon>
        <taxon>Tracheophyta</taxon>
        <taxon>Spermatophyta</taxon>
        <taxon>Magnoliopsida</taxon>
        <taxon>Liliopsida</taxon>
        <taxon>Poales</taxon>
        <taxon>Poaceae</taxon>
        <taxon>PACMAD clade</taxon>
        <taxon>Panicoideae</taxon>
        <taxon>Panicodae</taxon>
        <taxon>Paniceae</taxon>
        <taxon>Panicinae</taxon>
        <taxon>Panicum</taxon>
        <taxon>Panicum sect. Panicum</taxon>
    </lineage>
</organism>
<gene>
    <name evidence="2" type="ORF">C2845_PM01G29810</name>
</gene>
<accession>A0A3L6TUD5</accession>
<dbReference type="AlphaFoldDB" id="A0A3L6TUD5"/>
<dbReference type="Proteomes" id="UP000275267">
    <property type="component" value="Unassembled WGS sequence"/>
</dbReference>
<feature type="compositionally biased region" description="Basic and acidic residues" evidence="1">
    <location>
        <begin position="27"/>
        <end position="41"/>
    </location>
</feature>
<name>A0A3L6TUD5_PANMI</name>
<proteinExistence type="predicted"/>
<evidence type="ECO:0000313" key="3">
    <source>
        <dbReference type="Proteomes" id="UP000275267"/>
    </source>
</evidence>
<dbReference type="EMBL" id="PQIB02000001">
    <property type="protein sequence ID" value="RLN42444.1"/>
    <property type="molecule type" value="Genomic_DNA"/>
</dbReference>